<keyword evidence="2" id="KW-1185">Reference proteome</keyword>
<comment type="caution">
    <text evidence="1">The sequence shown here is derived from an EMBL/GenBank/DDBJ whole genome shotgun (WGS) entry which is preliminary data.</text>
</comment>
<organism evidence="1 2">
    <name type="scientific">Amycolatopsis bullii</name>
    <dbReference type="NCBI Taxonomy" id="941987"/>
    <lineage>
        <taxon>Bacteria</taxon>
        <taxon>Bacillati</taxon>
        <taxon>Actinomycetota</taxon>
        <taxon>Actinomycetes</taxon>
        <taxon>Pseudonocardiales</taxon>
        <taxon>Pseudonocardiaceae</taxon>
        <taxon>Amycolatopsis</taxon>
    </lineage>
</organism>
<dbReference type="EMBL" id="BNAW01000050">
    <property type="protein sequence ID" value="GHG41221.1"/>
    <property type="molecule type" value="Genomic_DNA"/>
</dbReference>
<evidence type="ECO:0000313" key="2">
    <source>
        <dbReference type="Proteomes" id="UP000649955"/>
    </source>
</evidence>
<gene>
    <name evidence="1" type="ORF">GCM10017567_73410</name>
</gene>
<evidence type="ECO:0000313" key="1">
    <source>
        <dbReference type="EMBL" id="GHG41221.1"/>
    </source>
</evidence>
<proteinExistence type="predicted"/>
<name>A0ABQ3KP82_9PSEU</name>
<sequence length="68" mass="7406">MIGRATLPTGTGGMPEVRLKLTLLYAHTTPPEYRPLLDLIATAAKQPSFKPSNRYLPAHVGGRGVRHI</sequence>
<dbReference type="Proteomes" id="UP000649955">
    <property type="component" value="Unassembled WGS sequence"/>
</dbReference>
<protein>
    <submittedName>
        <fullName evidence="1">Uncharacterized protein</fullName>
    </submittedName>
</protein>
<accession>A0ABQ3KP82</accession>
<reference evidence="2" key="1">
    <citation type="journal article" date="2019" name="Int. J. Syst. Evol. Microbiol.">
        <title>The Global Catalogue of Microorganisms (GCM) 10K type strain sequencing project: providing services to taxonomists for standard genome sequencing and annotation.</title>
        <authorList>
            <consortium name="The Broad Institute Genomics Platform"/>
            <consortium name="The Broad Institute Genome Sequencing Center for Infectious Disease"/>
            <person name="Wu L."/>
            <person name="Ma J."/>
        </authorList>
    </citation>
    <scope>NUCLEOTIDE SEQUENCE [LARGE SCALE GENOMIC DNA]</scope>
    <source>
        <strain evidence="2">CGMCC 4.7680</strain>
    </source>
</reference>